<proteinExistence type="predicted"/>
<organism evidence="1 2">
    <name type="scientific">Paraburkholderia gardini</name>
    <dbReference type="NCBI Taxonomy" id="2823469"/>
    <lineage>
        <taxon>Bacteria</taxon>
        <taxon>Pseudomonadati</taxon>
        <taxon>Pseudomonadota</taxon>
        <taxon>Betaproteobacteria</taxon>
        <taxon>Burkholderiales</taxon>
        <taxon>Burkholderiaceae</taxon>
        <taxon>Paraburkholderia</taxon>
    </lineage>
</organism>
<dbReference type="EMBL" id="CAJQYY010000002">
    <property type="protein sequence ID" value="CAG4888307.1"/>
    <property type="molecule type" value="Genomic_DNA"/>
</dbReference>
<dbReference type="Proteomes" id="UP000789752">
    <property type="component" value="Unassembled WGS sequence"/>
</dbReference>
<evidence type="ECO:0000313" key="1">
    <source>
        <dbReference type="EMBL" id="CAG4888307.1"/>
    </source>
</evidence>
<gene>
    <name evidence="1" type="ORF">R54767_00532</name>
</gene>
<reference evidence="1 2" key="1">
    <citation type="submission" date="2021-04" db="EMBL/GenBank/DDBJ databases">
        <authorList>
            <person name="Vanwijnsberghe S."/>
        </authorList>
    </citation>
    <scope>NUCLEOTIDE SEQUENCE [LARGE SCALE GENOMIC DNA]</scope>
    <source>
        <strain evidence="1 2">LMG 32171</strain>
    </source>
</reference>
<evidence type="ECO:0000313" key="2">
    <source>
        <dbReference type="Proteomes" id="UP000789752"/>
    </source>
</evidence>
<protein>
    <submittedName>
        <fullName evidence="1">Uncharacterized protein</fullName>
    </submittedName>
</protein>
<name>A0ABM8TYH9_9BURK</name>
<keyword evidence="2" id="KW-1185">Reference proteome</keyword>
<sequence>MDKLKGKRWSTAGAKAITQIVPLMNRRVCGTRKRFESCQRDSPE</sequence>
<comment type="caution">
    <text evidence="1">The sequence shown here is derived from an EMBL/GenBank/DDBJ whole genome shotgun (WGS) entry which is preliminary data.</text>
</comment>
<accession>A0ABM8TYH9</accession>